<accession>A0AAW1S1N5</accession>
<dbReference type="SUPFAM" id="SSF50494">
    <property type="entry name" value="Trypsin-like serine proteases"/>
    <property type="match status" value="1"/>
</dbReference>
<reference evidence="1 2" key="1">
    <citation type="journal article" date="2024" name="Nat. Commun.">
        <title>Phylogenomics reveals the evolutionary origins of lichenization in chlorophyte algae.</title>
        <authorList>
            <person name="Puginier C."/>
            <person name="Libourel C."/>
            <person name="Otte J."/>
            <person name="Skaloud P."/>
            <person name="Haon M."/>
            <person name="Grisel S."/>
            <person name="Petersen M."/>
            <person name="Berrin J.G."/>
            <person name="Delaux P.M."/>
            <person name="Dal Grande F."/>
            <person name="Keller J."/>
        </authorList>
    </citation>
    <scope>NUCLEOTIDE SEQUENCE [LARGE SCALE GENOMIC DNA]</scope>
    <source>
        <strain evidence="1 2">SAG 2145</strain>
    </source>
</reference>
<dbReference type="EMBL" id="JALJOS010000004">
    <property type="protein sequence ID" value="KAK9839974.1"/>
    <property type="molecule type" value="Genomic_DNA"/>
</dbReference>
<evidence type="ECO:0000313" key="2">
    <source>
        <dbReference type="Proteomes" id="UP001438707"/>
    </source>
</evidence>
<dbReference type="AlphaFoldDB" id="A0AAW1S1N5"/>
<name>A0AAW1S1N5_9CHLO</name>
<comment type="caution">
    <text evidence="1">The sequence shown here is derived from an EMBL/GenBank/DDBJ whole genome shotgun (WGS) entry which is preliminary data.</text>
</comment>
<organism evidence="1 2">
    <name type="scientific">Apatococcus lobatus</name>
    <dbReference type="NCBI Taxonomy" id="904363"/>
    <lineage>
        <taxon>Eukaryota</taxon>
        <taxon>Viridiplantae</taxon>
        <taxon>Chlorophyta</taxon>
        <taxon>core chlorophytes</taxon>
        <taxon>Trebouxiophyceae</taxon>
        <taxon>Chlorellales</taxon>
        <taxon>Chlorellaceae</taxon>
        <taxon>Apatococcus</taxon>
    </lineage>
</organism>
<dbReference type="Proteomes" id="UP001438707">
    <property type="component" value="Unassembled WGS sequence"/>
</dbReference>
<gene>
    <name evidence="1" type="ORF">WJX74_001331</name>
</gene>
<protein>
    <submittedName>
        <fullName evidence="1">Uncharacterized protein</fullName>
    </submittedName>
</protein>
<sequence length="374" mass="41046">MTALRFQIWRGSTKVKEIECEGPLTREEALGALQVENSLWLGKLTVKDSQVGLRGPRKLDSSKTYVLRLADLAGTAGGDLSTCVSCAEPCTRTPVLMLPSWLPSWLQWLFTSVMPTVPVSNESGAKALSQRMEQRLDHPVVSPQARQLVEDSSSVILVDSIPGSKRKRNEEKVQSGMGFFYGFHTALSWAHTLPDNLLQEGKAIQAVEKDTKSPNGMSKTSLQVRDFDREMDWVRLTAKSKHTFVPIFQGPTEDLLGASLGLCSFPILLHQELSEPLSRIGIAPGVGLRVSHNARHLLYSCPSWGGDSGAAVLLYKGQIAAMHQVDQVGARDFVNVLCYCTAPHCASECFWEGGLGFREACVIRVSDVGYDPPY</sequence>
<dbReference type="InterPro" id="IPR009003">
    <property type="entry name" value="Peptidase_S1_PA"/>
</dbReference>
<keyword evidence="2" id="KW-1185">Reference proteome</keyword>
<evidence type="ECO:0000313" key="1">
    <source>
        <dbReference type="EMBL" id="KAK9839974.1"/>
    </source>
</evidence>
<proteinExistence type="predicted"/>